<evidence type="ECO:0000313" key="2">
    <source>
        <dbReference type="Proteomes" id="UP000789508"/>
    </source>
</evidence>
<name>A0A9N8ZDJ8_9GLOM</name>
<reference evidence="1" key="1">
    <citation type="submission" date="2021-06" db="EMBL/GenBank/DDBJ databases">
        <authorList>
            <person name="Kallberg Y."/>
            <person name="Tangrot J."/>
            <person name="Rosling A."/>
        </authorList>
    </citation>
    <scope>NUCLEOTIDE SEQUENCE</scope>
    <source>
        <strain evidence="1">FL130A</strain>
    </source>
</reference>
<evidence type="ECO:0000313" key="1">
    <source>
        <dbReference type="EMBL" id="CAG8492457.1"/>
    </source>
</evidence>
<protein>
    <submittedName>
        <fullName evidence="1">2247_t:CDS:1</fullName>
    </submittedName>
</protein>
<dbReference type="Proteomes" id="UP000789508">
    <property type="component" value="Unassembled WGS sequence"/>
</dbReference>
<organism evidence="1 2">
    <name type="scientific">Ambispora leptoticha</name>
    <dbReference type="NCBI Taxonomy" id="144679"/>
    <lineage>
        <taxon>Eukaryota</taxon>
        <taxon>Fungi</taxon>
        <taxon>Fungi incertae sedis</taxon>
        <taxon>Mucoromycota</taxon>
        <taxon>Glomeromycotina</taxon>
        <taxon>Glomeromycetes</taxon>
        <taxon>Archaeosporales</taxon>
        <taxon>Ambisporaceae</taxon>
        <taxon>Ambispora</taxon>
    </lineage>
</organism>
<sequence length="106" mass="11966">MPYYHLQKFCTLSALVQMTTNKGNHRHLELSSGSLEHLVAETISWAAKNNNRELESFPPRSVKDTRGKMQNSMAKVCLSLAELWRLTKEPSNSSCEEKSKKAKGAE</sequence>
<gene>
    <name evidence="1" type="ORF">ALEPTO_LOCUS3059</name>
</gene>
<keyword evidence="2" id="KW-1185">Reference proteome</keyword>
<dbReference type="AlphaFoldDB" id="A0A9N8ZDJ8"/>
<proteinExistence type="predicted"/>
<comment type="caution">
    <text evidence="1">The sequence shown here is derived from an EMBL/GenBank/DDBJ whole genome shotgun (WGS) entry which is preliminary data.</text>
</comment>
<dbReference type="EMBL" id="CAJVPS010000522">
    <property type="protein sequence ID" value="CAG8492457.1"/>
    <property type="molecule type" value="Genomic_DNA"/>
</dbReference>
<accession>A0A9N8ZDJ8</accession>